<dbReference type="EMBL" id="JBIGHX010000007">
    <property type="protein sequence ID" value="MFG6463520.1"/>
    <property type="molecule type" value="Genomic_DNA"/>
</dbReference>
<feature type="chain" id="PRO_5046952846" description="PEP-CTERM sorting domain-containing protein" evidence="1">
    <location>
        <begin position="21"/>
        <end position="220"/>
    </location>
</feature>
<evidence type="ECO:0000313" key="3">
    <source>
        <dbReference type="Proteomes" id="UP001606302"/>
    </source>
</evidence>
<accession>A0ABW7GNK0</accession>
<protein>
    <recommendedName>
        <fullName evidence="4">PEP-CTERM sorting domain-containing protein</fullName>
    </recommendedName>
</protein>
<evidence type="ECO:0000313" key="2">
    <source>
        <dbReference type="EMBL" id="MFG6463520.1"/>
    </source>
</evidence>
<dbReference type="Proteomes" id="UP001606302">
    <property type="component" value="Unassembled WGS sequence"/>
</dbReference>
<name>A0ABW7GNK0_9BURK</name>
<keyword evidence="3" id="KW-1185">Reference proteome</keyword>
<comment type="caution">
    <text evidence="2">The sequence shown here is derived from an EMBL/GenBank/DDBJ whole genome shotgun (WGS) entry which is preliminary data.</text>
</comment>
<gene>
    <name evidence="2" type="ORF">ACG04Q_18235</name>
</gene>
<evidence type="ECO:0000256" key="1">
    <source>
        <dbReference type="SAM" id="SignalP"/>
    </source>
</evidence>
<reference evidence="2 3" key="1">
    <citation type="submission" date="2024-08" db="EMBL/GenBank/DDBJ databases">
        <authorList>
            <person name="Lu H."/>
        </authorList>
    </citation>
    <scope>NUCLEOTIDE SEQUENCE [LARGE SCALE GENOMIC DNA]</scope>
    <source>
        <strain evidence="2 3">DXS20W</strain>
    </source>
</reference>
<dbReference type="RefSeq" id="WP_394512607.1">
    <property type="nucleotide sequence ID" value="NZ_JBIGHX010000007.1"/>
</dbReference>
<keyword evidence="1" id="KW-0732">Signal</keyword>
<organism evidence="2 3">
    <name type="scientific">Pelomonas lactea</name>
    <dbReference type="NCBI Taxonomy" id="3299030"/>
    <lineage>
        <taxon>Bacteria</taxon>
        <taxon>Pseudomonadati</taxon>
        <taxon>Pseudomonadota</taxon>
        <taxon>Betaproteobacteria</taxon>
        <taxon>Burkholderiales</taxon>
        <taxon>Sphaerotilaceae</taxon>
        <taxon>Roseateles</taxon>
    </lineage>
</organism>
<feature type="signal peptide" evidence="1">
    <location>
        <begin position="1"/>
        <end position="20"/>
    </location>
</feature>
<proteinExistence type="predicted"/>
<evidence type="ECO:0008006" key="4">
    <source>
        <dbReference type="Google" id="ProtNLM"/>
    </source>
</evidence>
<sequence>MNNQKFIPLLATLIAAPAMAAVVQTTGAGSATPGTAHLSYAADFEANTTLASPWVEGGLLFTHTGLANDNAGCGYAGVECVAPGQPYSEAFSGNYFATAGTNAYLAIRSLGARLHGIEFAVDSGYPAIHLLWQTWLDGVLTGSGKVSLGAAGIGDVLGLSDAAGFSEVRVYAFDSASDNSGYSAPAIDSVRAFTIAEPGSLALAALAGVGVAGVRRRRHR</sequence>